<dbReference type="OrthoDB" id="707775at2"/>
<sequence>MKILITGGVSAQALKMLTAFADDAIVLADYGDVPLFPTAKYQFISLGERNDDIIAHNLLNHCLNEAADAILPLYAFEIAEIAKSTVLFEEFNIRVLLPETAQIIPLKK</sequence>
<dbReference type="RefSeq" id="WP_015808818.1">
    <property type="nucleotide sequence ID" value="NC_013061.1"/>
</dbReference>
<gene>
    <name evidence="1" type="ordered locus">Phep_3011</name>
</gene>
<name>C6Y2J9_PEDHD</name>
<dbReference type="Proteomes" id="UP000000852">
    <property type="component" value="Chromosome"/>
</dbReference>
<proteinExistence type="predicted"/>
<dbReference type="Gene3D" id="3.40.50.20">
    <property type="match status" value="1"/>
</dbReference>
<organism evidence="1 2">
    <name type="scientific">Pedobacter heparinus (strain ATCC 13125 / DSM 2366 / CIP 104194 / JCM 7457 / NBRC 12017 / NCIMB 9290 / NRRL B-14731 / HIM 762-3)</name>
    <dbReference type="NCBI Taxonomy" id="485917"/>
    <lineage>
        <taxon>Bacteria</taxon>
        <taxon>Pseudomonadati</taxon>
        <taxon>Bacteroidota</taxon>
        <taxon>Sphingobacteriia</taxon>
        <taxon>Sphingobacteriales</taxon>
        <taxon>Sphingobacteriaceae</taxon>
        <taxon>Pedobacter</taxon>
    </lineage>
</organism>
<dbReference type="HOGENOM" id="CLU_2194444_0_0_10"/>
<accession>C6Y2J9</accession>
<keyword evidence="2" id="KW-1185">Reference proteome</keyword>
<dbReference type="STRING" id="485917.Phep_3011"/>
<dbReference type="AlphaFoldDB" id="C6Y2J9"/>
<reference evidence="1 2" key="1">
    <citation type="journal article" date="2009" name="Stand. Genomic Sci.">
        <title>Complete genome sequence of Pedobacter heparinus type strain (HIM 762-3).</title>
        <authorList>
            <person name="Han C."/>
            <person name="Spring S."/>
            <person name="Lapidus A."/>
            <person name="Del Rio T.G."/>
            <person name="Tice H."/>
            <person name="Copeland A."/>
            <person name="Cheng J.F."/>
            <person name="Lucas S."/>
            <person name="Chen F."/>
            <person name="Nolan M."/>
            <person name="Bruce D."/>
            <person name="Goodwin L."/>
            <person name="Pitluck S."/>
            <person name="Ivanova N."/>
            <person name="Mavromatis K."/>
            <person name="Mikhailova N."/>
            <person name="Pati A."/>
            <person name="Chen A."/>
            <person name="Palaniappan K."/>
            <person name="Land M."/>
            <person name="Hauser L."/>
            <person name="Chang Y.J."/>
            <person name="Jeffries C.C."/>
            <person name="Saunders E."/>
            <person name="Chertkov O."/>
            <person name="Brettin T."/>
            <person name="Goker M."/>
            <person name="Rohde M."/>
            <person name="Bristow J."/>
            <person name="Eisen J.A."/>
            <person name="Markowitz V."/>
            <person name="Hugenholtz P."/>
            <person name="Kyrpides N.C."/>
            <person name="Klenk H.P."/>
            <person name="Detter J.C."/>
        </authorList>
    </citation>
    <scope>NUCLEOTIDE SEQUENCE [LARGE SCALE GENOMIC DNA]</scope>
    <source>
        <strain evidence="2">ATCC 13125 / DSM 2366 / CIP 104194 / JCM 7457 / NBRC 12017 / NCIMB 9290 / NRRL B-14731 / HIM 762-3</strain>
    </source>
</reference>
<evidence type="ECO:0000313" key="1">
    <source>
        <dbReference type="EMBL" id="ACU05209.1"/>
    </source>
</evidence>
<protein>
    <submittedName>
        <fullName evidence="1">Uncharacterized protein</fullName>
    </submittedName>
</protein>
<evidence type="ECO:0000313" key="2">
    <source>
        <dbReference type="Proteomes" id="UP000000852"/>
    </source>
</evidence>
<dbReference type="EMBL" id="CP001681">
    <property type="protein sequence ID" value="ACU05209.1"/>
    <property type="molecule type" value="Genomic_DNA"/>
</dbReference>
<dbReference type="KEGG" id="phe:Phep_3011"/>